<comment type="catalytic activity">
    <reaction evidence="13">
        <text>S-hexadecanoyl-L-cysteinyl-[protein] + H2O = L-cysteinyl-[protein] + hexadecanoate + H(+)</text>
        <dbReference type="Rhea" id="RHEA:19233"/>
        <dbReference type="Rhea" id="RHEA-COMP:10131"/>
        <dbReference type="Rhea" id="RHEA-COMP:11032"/>
        <dbReference type="ChEBI" id="CHEBI:7896"/>
        <dbReference type="ChEBI" id="CHEBI:15377"/>
        <dbReference type="ChEBI" id="CHEBI:15378"/>
        <dbReference type="ChEBI" id="CHEBI:29950"/>
        <dbReference type="ChEBI" id="CHEBI:74151"/>
        <dbReference type="EC" id="3.1.2.22"/>
    </reaction>
</comment>
<comment type="subcellular location">
    <subcellularLocation>
        <location evidence="2">Cytoplasm</location>
    </subcellularLocation>
    <subcellularLocation>
        <location evidence="1">Nucleus</location>
    </subcellularLocation>
</comment>
<evidence type="ECO:0000256" key="10">
    <source>
        <dbReference type="ARBA" id="ARBA00023242"/>
    </source>
</evidence>
<dbReference type="GO" id="GO:0006631">
    <property type="term" value="P:fatty acid metabolic process"/>
    <property type="evidence" value="ECO:0007669"/>
    <property type="project" value="UniProtKB-KW"/>
</dbReference>
<organism evidence="15 16">
    <name type="scientific">Phytophthora fragariae</name>
    <dbReference type="NCBI Taxonomy" id="53985"/>
    <lineage>
        <taxon>Eukaryota</taxon>
        <taxon>Sar</taxon>
        <taxon>Stramenopiles</taxon>
        <taxon>Oomycota</taxon>
        <taxon>Peronosporomycetes</taxon>
        <taxon>Peronosporales</taxon>
        <taxon>Peronosporaceae</taxon>
        <taxon>Phytophthora</taxon>
    </lineage>
</organism>
<evidence type="ECO:0000256" key="8">
    <source>
        <dbReference type="ARBA" id="ARBA00022832"/>
    </source>
</evidence>
<dbReference type="EMBL" id="QXFW01001130">
    <property type="protein sequence ID" value="KAE8995992.1"/>
    <property type="molecule type" value="Genomic_DNA"/>
</dbReference>
<dbReference type="Proteomes" id="UP000460718">
    <property type="component" value="Unassembled WGS sequence"/>
</dbReference>
<evidence type="ECO:0000256" key="13">
    <source>
        <dbReference type="ARBA" id="ARBA00047337"/>
    </source>
</evidence>
<keyword evidence="10" id="KW-0539">Nucleus</keyword>
<comment type="function">
    <text evidence="11">Hydrolyzes fatty acids from S-acylated cysteine residues in proteins with a strong preference for palmitoylated G-alpha proteins over other acyl substrates. Mediates the deacylation of G-alpha proteins such as GPA1 in vivo, but has weak or no activity toward palmitoylated Ras proteins. Has weak lysophospholipase activity in vitro; however such activity may not exist in vivo.</text>
</comment>
<evidence type="ECO:0000259" key="14">
    <source>
        <dbReference type="Pfam" id="PF02230"/>
    </source>
</evidence>
<keyword evidence="8" id="KW-0276">Fatty acid metabolism</keyword>
<proteinExistence type="inferred from homology"/>
<dbReference type="AlphaFoldDB" id="A0A6A3JPV5"/>
<evidence type="ECO:0000256" key="7">
    <source>
        <dbReference type="ARBA" id="ARBA00022801"/>
    </source>
</evidence>
<evidence type="ECO:0000256" key="9">
    <source>
        <dbReference type="ARBA" id="ARBA00023098"/>
    </source>
</evidence>
<gene>
    <name evidence="15" type="ORF">PF011_g16089</name>
</gene>
<dbReference type="FunFam" id="3.40.50.1820:FF:000276">
    <property type="entry name" value="Acyl-protein thioesterase 1"/>
    <property type="match status" value="2"/>
</dbReference>
<evidence type="ECO:0000256" key="1">
    <source>
        <dbReference type="ARBA" id="ARBA00004123"/>
    </source>
</evidence>
<dbReference type="PANTHER" id="PTHR10655">
    <property type="entry name" value="LYSOPHOSPHOLIPASE-RELATED"/>
    <property type="match status" value="1"/>
</dbReference>
<dbReference type="SUPFAM" id="SSF53474">
    <property type="entry name" value="alpha/beta-Hydrolases"/>
    <property type="match status" value="2"/>
</dbReference>
<evidence type="ECO:0000256" key="3">
    <source>
        <dbReference type="ARBA" id="ARBA00006499"/>
    </source>
</evidence>
<comment type="similarity">
    <text evidence="3">Belongs to the AB hydrolase superfamily. AB hydrolase 2 family.</text>
</comment>
<dbReference type="Gene3D" id="3.40.50.1820">
    <property type="entry name" value="alpha/beta hydrolase"/>
    <property type="match status" value="2"/>
</dbReference>
<dbReference type="InterPro" id="IPR029058">
    <property type="entry name" value="AB_hydrolase_fold"/>
</dbReference>
<evidence type="ECO:0000313" key="16">
    <source>
        <dbReference type="Proteomes" id="UP000460718"/>
    </source>
</evidence>
<keyword evidence="9" id="KW-0443">Lipid metabolism</keyword>
<evidence type="ECO:0000256" key="11">
    <source>
        <dbReference type="ARBA" id="ARBA00029392"/>
    </source>
</evidence>
<protein>
    <recommendedName>
        <fullName evidence="4">palmitoyl-protein hydrolase</fullName>
        <ecNumber evidence="4">3.1.2.22</ecNumber>
    </recommendedName>
    <alternativeName>
        <fullName evidence="12">Palmitoyl-protein hydrolase</fullName>
    </alternativeName>
</protein>
<keyword evidence="6" id="KW-0963">Cytoplasm</keyword>
<dbReference type="EC" id="3.1.2.22" evidence="4"/>
<reference evidence="15 16" key="1">
    <citation type="submission" date="2018-09" db="EMBL/GenBank/DDBJ databases">
        <title>Genomic investigation of the strawberry pathogen Phytophthora fragariae indicates pathogenicity is determined by transcriptional variation in three key races.</title>
        <authorList>
            <person name="Adams T.M."/>
            <person name="Armitage A.D."/>
            <person name="Sobczyk M.K."/>
            <person name="Bates H.J."/>
            <person name="Dunwell J.M."/>
            <person name="Nellist C.F."/>
            <person name="Harrison R.J."/>
        </authorList>
    </citation>
    <scope>NUCLEOTIDE SEQUENCE [LARGE SCALE GENOMIC DNA]</scope>
    <source>
        <strain evidence="15 16">SCRP245</strain>
    </source>
</reference>
<evidence type="ECO:0000256" key="12">
    <source>
        <dbReference type="ARBA" id="ARBA00031195"/>
    </source>
</evidence>
<accession>A0A6A3JPV5</accession>
<feature type="domain" description="Phospholipase/carboxylesterase/thioesterase" evidence="14">
    <location>
        <begin position="16"/>
        <end position="219"/>
    </location>
</feature>
<comment type="caution">
    <text evidence="15">The sequence shown here is derived from an EMBL/GenBank/DDBJ whole genome shotgun (WGS) entry which is preliminary data.</text>
</comment>
<dbReference type="GO" id="GO:0052689">
    <property type="term" value="F:carboxylic ester hydrolase activity"/>
    <property type="evidence" value="ECO:0007669"/>
    <property type="project" value="UniProtKB-KW"/>
</dbReference>
<dbReference type="GO" id="GO:0008474">
    <property type="term" value="F:palmitoyl-(protein) hydrolase activity"/>
    <property type="evidence" value="ECO:0007669"/>
    <property type="project" value="UniProtKB-EC"/>
</dbReference>
<dbReference type="PANTHER" id="PTHR10655:SF17">
    <property type="entry name" value="LYSOPHOSPHOLIPASE-LIKE PROTEIN 1"/>
    <property type="match status" value="1"/>
</dbReference>
<dbReference type="Pfam" id="PF02230">
    <property type="entry name" value="Abhydrolase_2"/>
    <property type="match status" value="2"/>
</dbReference>
<evidence type="ECO:0000256" key="2">
    <source>
        <dbReference type="ARBA" id="ARBA00004496"/>
    </source>
</evidence>
<feature type="domain" description="Phospholipase/carboxylesterase/thioesterase" evidence="14">
    <location>
        <begin position="236"/>
        <end position="445"/>
    </location>
</feature>
<dbReference type="InterPro" id="IPR050565">
    <property type="entry name" value="LYPA1-2/EST-like"/>
</dbReference>
<name>A0A6A3JPV5_9STRA</name>
<sequence length="457" mass="49618">MSRLSTSRMTTDADNNIVVSPEKPSAAVVFLHGLGDTGHGWSDAMAMLAKGLPHVKFVLPTAASMPVTLNMGMRMPAWYDIKSLARVNGDNADGIDASRDRIMAIIQKEVAGGIPLSRIVLGGFSQGAAVSLFSGYQSETVLGGIIAMSGYLPRYGSFQFAPETADVPLLMCHGEEDPVVRFDYGKMSKEKLETAGVKDIEFHAYPDMEHGACMEELDDESEESICSAKMVVDKQKTVVYNSENPSAVVFFLHGLGDTAHGWAETFRSVAKEMPHVKFVLPTAAPRPVTIANGREIPAWYDIEAFVGGAGYAAGIEQTRDALQSMIAQEVEAGIPRPRIVVGGFSQGGAVSYFTGFQTKQPIGGIMVLSSFIPREKEFEFAPETAHVPLLICHGDADSRARYEWAVKSKQHLADAGVEDITFHTYPSMDHTSCQQEIKDIQAWLARVVPATTPKQEL</sequence>
<keyword evidence="7" id="KW-0378">Hydrolase</keyword>
<dbReference type="InterPro" id="IPR003140">
    <property type="entry name" value="PLipase/COase/thioEstase"/>
</dbReference>
<evidence type="ECO:0000313" key="15">
    <source>
        <dbReference type="EMBL" id="KAE8995992.1"/>
    </source>
</evidence>
<evidence type="ECO:0000256" key="4">
    <source>
        <dbReference type="ARBA" id="ARBA00012423"/>
    </source>
</evidence>
<evidence type="ECO:0000256" key="5">
    <source>
        <dbReference type="ARBA" id="ARBA00022487"/>
    </source>
</evidence>
<dbReference type="GO" id="GO:0005737">
    <property type="term" value="C:cytoplasm"/>
    <property type="evidence" value="ECO:0007669"/>
    <property type="project" value="UniProtKB-SubCell"/>
</dbReference>
<evidence type="ECO:0000256" key="6">
    <source>
        <dbReference type="ARBA" id="ARBA00022490"/>
    </source>
</evidence>
<keyword evidence="5" id="KW-0719">Serine esterase</keyword>
<dbReference type="GO" id="GO:0005634">
    <property type="term" value="C:nucleus"/>
    <property type="evidence" value="ECO:0007669"/>
    <property type="project" value="UniProtKB-SubCell"/>
</dbReference>